<organism evidence="3 4">
    <name type="scientific">Paenibacillus hemerocallicola</name>
    <dbReference type="NCBI Taxonomy" id="1172614"/>
    <lineage>
        <taxon>Bacteria</taxon>
        <taxon>Bacillati</taxon>
        <taxon>Bacillota</taxon>
        <taxon>Bacilli</taxon>
        <taxon>Bacillales</taxon>
        <taxon>Paenibacillaceae</taxon>
        <taxon>Paenibacillus</taxon>
    </lineage>
</organism>
<dbReference type="AlphaFoldDB" id="A0A5C4T8L4"/>
<dbReference type="NCBIfam" id="TIGR02669">
    <property type="entry name" value="SpoIID_LytB"/>
    <property type="match status" value="1"/>
</dbReference>
<keyword evidence="1" id="KW-0812">Transmembrane</keyword>
<dbReference type="GO" id="GO:0030288">
    <property type="term" value="C:outer membrane-bounded periplasmic space"/>
    <property type="evidence" value="ECO:0007669"/>
    <property type="project" value="TreeGrafter"/>
</dbReference>
<dbReference type="GO" id="GO:0030435">
    <property type="term" value="P:sporulation resulting in formation of a cellular spore"/>
    <property type="evidence" value="ECO:0007669"/>
    <property type="project" value="InterPro"/>
</dbReference>
<dbReference type="NCBIfam" id="TIGR02870">
    <property type="entry name" value="spore_II_D"/>
    <property type="match status" value="1"/>
</dbReference>
<name>A0A5C4T8L4_9BACL</name>
<evidence type="ECO:0000259" key="2">
    <source>
        <dbReference type="Pfam" id="PF08486"/>
    </source>
</evidence>
<comment type="caution">
    <text evidence="3">The sequence shown here is derived from an EMBL/GenBank/DDBJ whole genome shotgun (WGS) entry which is preliminary data.</text>
</comment>
<dbReference type="InterPro" id="IPR013486">
    <property type="entry name" value="SpoIID/LytB"/>
</dbReference>
<reference evidence="3 4" key="1">
    <citation type="submission" date="2019-05" db="EMBL/GenBank/DDBJ databases">
        <title>We sequenced the genome of Paenibacillus hemerocallicola KCTC 33185 for further insight into its adaptation and study the phylogeny of Paenibacillus.</title>
        <authorList>
            <person name="Narsing Rao M.P."/>
        </authorList>
    </citation>
    <scope>NUCLEOTIDE SEQUENCE [LARGE SCALE GENOMIC DNA]</scope>
    <source>
        <strain evidence="3 4">KCTC 33185</strain>
    </source>
</reference>
<sequence length="343" mass="38013">MRNRISAQAWLPAATVFAALLIVTLLVPGILVNRMSGSNSAEQTVSTGSQLQQQQQLLIPIYLTREQRVDQVPLETYVRNVLAAEMPTLFELEALKAQAIASRTYIVKRWLDGDSSQVPVQGAIVTDTVAHQAYVTEEQMKRNWEGADYATRLDKLNRAVDETSGIVITYQHKPIQASFFSTSNGYTENSEEYWRDYIPYLRSVPSPWDKDLSPKYTATTKLSLQEFAKRLGIGSVPVLAKSGSLKVLSTTAGHRIKTITVGGKTFTGREVREKLELNSSQFTWKLNGSSIEITTFGYGHGVGMSQWGANGMAKEGKNAEAILKYYYQGVELENVSSFVKPGA</sequence>
<keyword evidence="1" id="KW-0472">Membrane</keyword>
<accession>A0A5C4T8L4</accession>
<evidence type="ECO:0000256" key="1">
    <source>
        <dbReference type="SAM" id="Phobius"/>
    </source>
</evidence>
<dbReference type="EMBL" id="VDCQ01000026">
    <property type="protein sequence ID" value="TNJ64727.1"/>
    <property type="molecule type" value="Genomic_DNA"/>
</dbReference>
<keyword evidence="1" id="KW-1133">Transmembrane helix</keyword>
<gene>
    <name evidence="3" type="primary">spoIID</name>
    <name evidence="3" type="ORF">FE784_18985</name>
</gene>
<feature type="transmembrane region" description="Helical" evidence="1">
    <location>
        <begin position="9"/>
        <end position="31"/>
    </location>
</feature>
<dbReference type="PANTHER" id="PTHR30032">
    <property type="entry name" value="N-ACETYLMURAMOYL-L-ALANINE AMIDASE-RELATED"/>
    <property type="match status" value="1"/>
</dbReference>
<evidence type="ECO:0000313" key="4">
    <source>
        <dbReference type="Proteomes" id="UP000307943"/>
    </source>
</evidence>
<dbReference type="Proteomes" id="UP000307943">
    <property type="component" value="Unassembled WGS sequence"/>
</dbReference>
<dbReference type="PANTHER" id="PTHR30032:SF4">
    <property type="entry name" value="AMIDASE ENHANCER"/>
    <property type="match status" value="1"/>
</dbReference>
<dbReference type="RefSeq" id="WP_139603798.1">
    <property type="nucleotide sequence ID" value="NZ_VDCQ01000026.1"/>
</dbReference>
<feature type="domain" description="Sporulation stage II protein D amidase enhancer LytB N-terminal" evidence="2">
    <location>
        <begin position="65"/>
        <end position="170"/>
    </location>
</feature>
<dbReference type="InterPro" id="IPR051922">
    <property type="entry name" value="Bact_Sporulation_Assoc"/>
</dbReference>
<dbReference type="OrthoDB" id="9794671at2"/>
<keyword evidence="4" id="KW-1185">Reference proteome</keyword>
<dbReference type="Pfam" id="PF08486">
    <property type="entry name" value="SpoIID"/>
    <property type="match status" value="1"/>
</dbReference>
<evidence type="ECO:0000313" key="3">
    <source>
        <dbReference type="EMBL" id="TNJ64727.1"/>
    </source>
</evidence>
<dbReference type="InterPro" id="IPR013693">
    <property type="entry name" value="SpoIID/LytB_N"/>
</dbReference>
<protein>
    <submittedName>
        <fullName evidence="3">Stage II sporulation protein D</fullName>
    </submittedName>
</protein>
<dbReference type="InterPro" id="IPR014225">
    <property type="entry name" value="Spore_II_D_firmicutes"/>
</dbReference>
<proteinExistence type="predicted"/>